<evidence type="ECO:0000313" key="3">
    <source>
        <dbReference type="Proteomes" id="UP000324767"/>
    </source>
</evidence>
<evidence type="ECO:0000313" key="2">
    <source>
        <dbReference type="EMBL" id="KAA6411657.1"/>
    </source>
</evidence>
<organism evidence="2 3">
    <name type="scientific">Lasallia pustulata</name>
    <dbReference type="NCBI Taxonomy" id="136370"/>
    <lineage>
        <taxon>Eukaryota</taxon>
        <taxon>Fungi</taxon>
        <taxon>Dikarya</taxon>
        <taxon>Ascomycota</taxon>
        <taxon>Pezizomycotina</taxon>
        <taxon>Lecanoromycetes</taxon>
        <taxon>OSLEUM clade</taxon>
        <taxon>Umbilicariomycetidae</taxon>
        <taxon>Umbilicariales</taxon>
        <taxon>Umbilicariaceae</taxon>
        <taxon>Lasallia</taxon>
    </lineage>
</organism>
<dbReference type="OrthoDB" id="6417021at2759"/>
<sequence>MIPWRAISTDNIHFNHSLTDGTMMAMSMYNFSALRLIFDAEPEECLSCDVKAFTDEAHKNCDYDFKAKFRFPNVGTGDAQSTLKGDTRESGQGS</sequence>
<gene>
    <name evidence="2" type="ORF">FRX48_04938</name>
</gene>
<reference evidence="2 3" key="1">
    <citation type="submission" date="2019-09" db="EMBL/GenBank/DDBJ databases">
        <title>The hologenome of the rock-dwelling lichen Lasallia pustulata.</title>
        <authorList>
            <person name="Greshake Tzovaras B."/>
            <person name="Segers F."/>
            <person name="Bicker A."/>
            <person name="Dal Grande F."/>
            <person name="Otte J."/>
            <person name="Hankeln T."/>
            <person name="Schmitt I."/>
            <person name="Ebersberger I."/>
        </authorList>
    </citation>
    <scope>NUCLEOTIDE SEQUENCE [LARGE SCALE GENOMIC DNA]</scope>
    <source>
        <strain evidence="2">A1-1</strain>
    </source>
</reference>
<feature type="region of interest" description="Disordered" evidence="1">
    <location>
        <begin position="74"/>
        <end position="94"/>
    </location>
</feature>
<dbReference type="AlphaFoldDB" id="A0A5M8PRP4"/>
<dbReference type="EMBL" id="VXIT01000007">
    <property type="protein sequence ID" value="KAA6411657.1"/>
    <property type="molecule type" value="Genomic_DNA"/>
</dbReference>
<comment type="caution">
    <text evidence="2">The sequence shown here is derived from an EMBL/GenBank/DDBJ whole genome shotgun (WGS) entry which is preliminary data.</text>
</comment>
<dbReference type="Proteomes" id="UP000324767">
    <property type="component" value="Unassembled WGS sequence"/>
</dbReference>
<protein>
    <submittedName>
        <fullName evidence="2">D-xylose 1-dehydrogenase (NADP(+)) 2</fullName>
    </submittedName>
</protein>
<proteinExistence type="predicted"/>
<feature type="compositionally biased region" description="Basic and acidic residues" evidence="1">
    <location>
        <begin position="85"/>
        <end position="94"/>
    </location>
</feature>
<dbReference type="Gene3D" id="3.30.360.10">
    <property type="entry name" value="Dihydrodipicolinate Reductase, domain 2"/>
    <property type="match status" value="1"/>
</dbReference>
<name>A0A5M8PRP4_9LECA</name>
<accession>A0A5M8PRP4</accession>
<evidence type="ECO:0000256" key="1">
    <source>
        <dbReference type="SAM" id="MobiDB-lite"/>
    </source>
</evidence>